<comment type="pathway">
    <text evidence="3">Cofactor biosynthesis; tetrahydrofolate biosynthesis; 7,8-dihydrofolate from 2-amino-4-hydroxy-6-hydroxymethyl-7,8-dihydropteridine diphosphate and 4-aminobenzoate: step 1/2.</text>
</comment>
<dbReference type="EC" id="2.5.1.15" evidence="4"/>
<dbReference type="GeneID" id="83058721"/>
<dbReference type="AlphaFoldDB" id="A0A1B2I7H5"/>
<dbReference type="KEGG" id="cpor:BED41_12790"/>
<dbReference type="STRING" id="1197717.BED41_12790"/>
<keyword evidence="5" id="KW-0808">Transferase</keyword>
<evidence type="ECO:0000256" key="4">
    <source>
        <dbReference type="ARBA" id="ARBA00012458"/>
    </source>
</evidence>
<feature type="domain" description="Pterin-binding" evidence="9">
    <location>
        <begin position="137"/>
        <end position="393"/>
    </location>
</feature>
<evidence type="ECO:0000256" key="3">
    <source>
        <dbReference type="ARBA" id="ARBA00004763"/>
    </source>
</evidence>
<evidence type="ECO:0000256" key="8">
    <source>
        <dbReference type="ARBA" id="ARBA00022909"/>
    </source>
</evidence>
<dbReference type="SUPFAM" id="SSF51717">
    <property type="entry name" value="Dihydropteroate synthetase-like"/>
    <property type="match status" value="1"/>
</dbReference>
<gene>
    <name evidence="10" type="ORF">BED41_12790</name>
</gene>
<dbReference type="NCBIfam" id="TIGR01496">
    <property type="entry name" value="DHPS"/>
    <property type="match status" value="1"/>
</dbReference>
<dbReference type="OrthoDB" id="9811744at2"/>
<evidence type="ECO:0000256" key="6">
    <source>
        <dbReference type="ARBA" id="ARBA00022723"/>
    </source>
</evidence>
<dbReference type="Proteomes" id="UP000093044">
    <property type="component" value="Chromosome"/>
</dbReference>
<comment type="catalytic activity">
    <reaction evidence="1">
        <text>(7,8-dihydropterin-6-yl)methyl diphosphate + 4-aminobenzoate = 7,8-dihydropteroate + diphosphate</text>
        <dbReference type="Rhea" id="RHEA:19949"/>
        <dbReference type="ChEBI" id="CHEBI:17836"/>
        <dbReference type="ChEBI" id="CHEBI:17839"/>
        <dbReference type="ChEBI" id="CHEBI:33019"/>
        <dbReference type="ChEBI" id="CHEBI:72950"/>
        <dbReference type="EC" id="2.5.1.15"/>
    </reaction>
</comment>
<proteinExistence type="predicted"/>
<dbReference type="GO" id="GO:0046872">
    <property type="term" value="F:metal ion binding"/>
    <property type="evidence" value="ECO:0007669"/>
    <property type="project" value="UniProtKB-KW"/>
</dbReference>
<dbReference type="Gene3D" id="3.20.20.20">
    <property type="entry name" value="Dihydropteroate synthase-like"/>
    <property type="match status" value="1"/>
</dbReference>
<dbReference type="InterPro" id="IPR011005">
    <property type="entry name" value="Dihydropteroate_synth-like_sf"/>
</dbReference>
<dbReference type="InterPro" id="IPR045031">
    <property type="entry name" value="DHP_synth-like"/>
</dbReference>
<dbReference type="GO" id="GO:0046654">
    <property type="term" value="P:tetrahydrofolate biosynthetic process"/>
    <property type="evidence" value="ECO:0007669"/>
    <property type="project" value="TreeGrafter"/>
</dbReference>
<dbReference type="PROSITE" id="PS50972">
    <property type="entry name" value="PTERIN_BINDING"/>
    <property type="match status" value="1"/>
</dbReference>
<keyword evidence="11" id="KW-1185">Reference proteome</keyword>
<comment type="cofactor">
    <cofactor evidence="2">
        <name>Mg(2+)</name>
        <dbReference type="ChEBI" id="CHEBI:18420"/>
    </cofactor>
</comment>
<reference evidence="10" key="1">
    <citation type="submission" date="2016-08" db="EMBL/GenBank/DDBJ databases">
        <title>Complete genome of Cloacibacillus porcorum.</title>
        <authorList>
            <person name="Looft T."/>
            <person name="Bayles D.O."/>
            <person name="Alt D.P."/>
        </authorList>
    </citation>
    <scope>NUCLEOTIDE SEQUENCE [LARGE SCALE GENOMIC DNA]</scope>
    <source>
        <strain evidence="10">CL-84</strain>
    </source>
</reference>
<dbReference type="PANTHER" id="PTHR20941">
    <property type="entry name" value="FOLATE SYNTHESIS PROTEINS"/>
    <property type="match status" value="1"/>
</dbReference>
<evidence type="ECO:0000256" key="2">
    <source>
        <dbReference type="ARBA" id="ARBA00001946"/>
    </source>
</evidence>
<keyword evidence="8" id="KW-0289">Folate biosynthesis</keyword>
<keyword evidence="6" id="KW-0479">Metal-binding</keyword>
<dbReference type="PROSITE" id="PS00793">
    <property type="entry name" value="DHPS_2"/>
    <property type="match status" value="1"/>
</dbReference>
<dbReference type="InterPro" id="IPR006390">
    <property type="entry name" value="DHP_synth_dom"/>
</dbReference>
<dbReference type="PANTHER" id="PTHR20941:SF1">
    <property type="entry name" value="FOLIC ACID SYNTHESIS PROTEIN FOL1"/>
    <property type="match status" value="1"/>
</dbReference>
<sequence length="404" mass="44181">MPAHLIRFGDKWELTQAIEKVGCDINSLPYFENRREMLQLYVTDVPAPAASIIKQEMLSRGGDAAVHAQVITCGVKKSDVILFGTAKQLGHLAEKLARMPWWGLGRLADEIRGLIAPSLPETRRLPCGTELPFGERMLLMGIINLTDDSFFAGSRSGAETTETVKRALRMAEEGADILDLGAESTRPGAGRVPEEQEISRMEAAVRAIRNELPHMPLSIDTTRSSVARAALAAGADIINDVSGLQFDEDIAHAAAEYGAMLVVMHMRGTPGDMQSMCGYDNLIAEVCSFLREKTKRAEELGVPKKNIIIDPGVGFAKDYNQNLLLMRHCESFKALGYPLLVGASRKGVVGAATQTKKAEERLCGTLALTSVCCWQRADIIRVHDVKENKEVIMMTEAVRGAKYV</sequence>
<dbReference type="CDD" id="cd00739">
    <property type="entry name" value="DHPS"/>
    <property type="match status" value="1"/>
</dbReference>
<dbReference type="Pfam" id="PF00809">
    <property type="entry name" value="Pterin_bind"/>
    <property type="match status" value="1"/>
</dbReference>
<protein>
    <recommendedName>
        <fullName evidence="4">dihydropteroate synthase</fullName>
        <ecNumber evidence="4">2.5.1.15</ecNumber>
    </recommendedName>
</protein>
<dbReference type="InterPro" id="IPR000489">
    <property type="entry name" value="Pterin-binding_dom"/>
</dbReference>
<dbReference type="GO" id="GO:0046656">
    <property type="term" value="P:folic acid biosynthetic process"/>
    <property type="evidence" value="ECO:0007669"/>
    <property type="project" value="UniProtKB-KW"/>
</dbReference>
<dbReference type="EMBL" id="CP016757">
    <property type="protein sequence ID" value="ANZ45887.1"/>
    <property type="molecule type" value="Genomic_DNA"/>
</dbReference>
<accession>A0A1B2I7H5</accession>
<organism evidence="10 11">
    <name type="scientific">Cloacibacillus porcorum</name>
    <dbReference type="NCBI Taxonomy" id="1197717"/>
    <lineage>
        <taxon>Bacteria</taxon>
        <taxon>Thermotogati</taxon>
        <taxon>Synergistota</taxon>
        <taxon>Synergistia</taxon>
        <taxon>Synergistales</taxon>
        <taxon>Synergistaceae</taxon>
        <taxon>Cloacibacillus</taxon>
    </lineage>
</organism>
<evidence type="ECO:0000313" key="10">
    <source>
        <dbReference type="EMBL" id="ANZ45887.1"/>
    </source>
</evidence>
<dbReference type="GO" id="GO:0004156">
    <property type="term" value="F:dihydropteroate synthase activity"/>
    <property type="evidence" value="ECO:0007669"/>
    <property type="project" value="UniProtKB-EC"/>
</dbReference>
<evidence type="ECO:0000259" key="9">
    <source>
        <dbReference type="PROSITE" id="PS50972"/>
    </source>
</evidence>
<evidence type="ECO:0000256" key="1">
    <source>
        <dbReference type="ARBA" id="ARBA00000012"/>
    </source>
</evidence>
<dbReference type="RefSeq" id="WP_066747026.1">
    <property type="nucleotide sequence ID" value="NZ_CP016757.1"/>
</dbReference>
<name>A0A1B2I7H5_9BACT</name>
<keyword evidence="7" id="KW-0460">Magnesium</keyword>
<evidence type="ECO:0000256" key="5">
    <source>
        <dbReference type="ARBA" id="ARBA00022679"/>
    </source>
</evidence>
<evidence type="ECO:0000313" key="11">
    <source>
        <dbReference type="Proteomes" id="UP000093044"/>
    </source>
</evidence>
<evidence type="ECO:0000256" key="7">
    <source>
        <dbReference type="ARBA" id="ARBA00022842"/>
    </source>
</evidence>